<comment type="caution">
    <text evidence="21">The sequence shown here is derived from an EMBL/GenBank/DDBJ whole genome shotgun (WGS) entry which is preliminary data.</text>
</comment>
<dbReference type="GO" id="GO:0003723">
    <property type="term" value="F:RNA binding"/>
    <property type="evidence" value="ECO:0007669"/>
    <property type="project" value="InterPro"/>
</dbReference>
<dbReference type="CDD" id="cd01061">
    <property type="entry name" value="RNase_T2_euk"/>
    <property type="match status" value="1"/>
</dbReference>
<dbReference type="eggNOG" id="KOG1642">
    <property type="taxonomic scope" value="Eukaryota"/>
</dbReference>
<dbReference type="OMA" id="HESLWIH"/>
<dbReference type="SUPFAM" id="SSF55895">
    <property type="entry name" value="Ribonuclease Rh-like"/>
    <property type="match status" value="1"/>
</dbReference>
<dbReference type="HOGENOM" id="CLU_037966_0_1_1"/>
<dbReference type="PROSITE" id="PS00531">
    <property type="entry name" value="RNASE_T2_2"/>
    <property type="match status" value="1"/>
</dbReference>
<dbReference type="Gene3D" id="3.90.730.10">
    <property type="entry name" value="Ribonuclease T2-like"/>
    <property type="match status" value="1"/>
</dbReference>
<dbReference type="InterPro" id="IPR033130">
    <property type="entry name" value="RNase_T2_His_AS_2"/>
</dbReference>
<dbReference type="InterPro" id="IPR057328">
    <property type="entry name" value="RNaseT2L_C"/>
</dbReference>
<dbReference type="Pfam" id="PF00445">
    <property type="entry name" value="Ribonuclease_T2"/>
    <property type="match status" value="1"/>
</dbReference>
<sequence>MYSRILVPLSVALPLAAAVPLNIFCERSPIPELPTSGPTCSKADSTQLSCHNTTSVSNLCCFNSPGGQLLLTQFWDTNPSVGPVDSWTLHGLWPDNCDGSYEQFCDKARETTDITGVLQSFGKTDLLNYMNTYWKSNDGNDESFWEHEWNKHGTCISTFDPPCYPGAKKGQDIVDYTDKAVSLFKNLATYNILASAGITPSSSKTYALADLQAAIVKVHGKEATLNCNSGVLTEVWYHYNVYGSAQSGQYVAANPIGSKSTCPATGIKYVPKSGGGGGSTTTTTKTTTTTGGPTSTPTGGSGDPFSGKGYLNVDKGGCLISTGKWYTKGTCATYTATASGSGFTLKSSKGNCDIVSGEFQCGPTVSAGTFAASGGKLANGSATSFYTSGDANDGSQLSVFTTSDGRTTTLTITWQSL</sequence>
<keyword evidence="6" id="KW-0926">Vacuole</keyword>
<dbReference type="Pfam" id="PF25488">
    <property type="entry name" value="RNaseT2L_C"/>
    <property type="match status" value="1"/>
</dbReference>
<evidence type="ECO:0000256" key="12">
    <source>
        <dbReference type="ARBA" id="ARBA00023180"/>
    </source>
</evidence>
<organism evidence="21 22">
    <name type="scientific">Dactylellina haptotyla (strain CBS 200.50)</name>
    <name type="common">Nematode-trapping fungus</name>
    <name type="synonym">Monacrosporium haptotylum</name>
    <dbReference type="NCBI Taxonomy" id="1284197"/>
    <lineage>
        <taxon>Eukaryota</taxon>
        <taxon>Fungi</taxon>
        <taxon>Dikarya</taxon>
        <taxon>Ascomycota</taxon>
        <taxon>Pezizomycotina</taxon>
        <taxon>Orbiliomycetes</taxon>
        <taxon>Orbiliales</taxon>
        <taxon>Orbiliaceae</taxon>
        <taxon>Dactylellina</taxon>
    </lineage>
</organism>
<dbReference type="PANTHER" id="PTHR11240:SF22">
    <property type="entry name" value="RIBONUCLEASE T2"/>
    <property type="match status" value="1"/>
</dbReference>
<evidence type="ECO:0000256" key="5">
    <source>
        <dbReference type="ARBA" id="ARBA00022490"/>
    </source>
</evidence>
<dbReference type="PANTHER" id="PTHR11240">
    <property type="entry name" value="RIBONUCLEASE T2"/>
    <property type="match status" value="1"/>
</dbReference>
<protein>
    <recommendedName>
        <fullName evidence="15">Ribonuclease T2-like</fullName>
        <ecNumber evidence="4">4.6.1.19</ecNumber>
    </recommendedName>
</protein>
<feature type="region of interest" description="Disordered" evidence="18">
    <location>
        <begin position="273"/>
        <end position="304"/>
    </location>
</feature>
<comment type="subcellular location">
    <subcellularLocation>
        <location evidence="2">Cytoplasm</location>
    </subcellularLocation>
    <subcellularLocation>
        <location evidence="1">Vacuole lumen</location>
    </subcellularLocation>
</comment>
<evidence type="ECO:0000256" key="17">
    <source>
        <dbReference type="RuleBase" id="RU004328"/>
    </source>
</evidence>
<evidence type="ECO:0000256" key="10">
    <source>
        <dbReference type="ARBA" id="ARBA00022801"/>
    </source>
</evidence>
<reference evidence="22" key="2">
    <citation type="submission" date="2013-04" db="EMBL/GenBank/DDBJ databases">
        <title>Genomic mechanisms accounting for the adaptation to parasitism in nematode-trapping fungi.</title>
        <authorList>
            <person name="Ahren D.G."/>
        </authorList>
    </citation>
    <scope>NUCLEOTIDE SEQUENCE [LARGE SCALE GENOMIC DNA]</scope>
    <source>
        <strain evidence="22">CBS 200.50</strain>
    </source>
</reference>
<evidence type="ECO:0000256" key="13">
    <source>
        <dbReference type="ARBA" id="ARBA00023239"/>
    </source>
</evidence>
<evidence type="ECO:0000256" key="19">
    <source>
        <dbReference type="SAM" id="SignalP"/>
    </source>
</evidence>
<evidence type="ECO:0000259" key="20">
    <source>
        <dbReference type="Pfam" id="PF25488"/>
    </source>
</evidence>
<keyword evidence="5" id="KW-0963">Cytoplasm</keyword>
<feature type="compositionally biased region" description="Low complexity" evidence="18">
    <location>
        <begin position="280"/>
        <end position="298"/>
    </location>
</feature>
<keyword evidence="10" id="KW-0378">Hydrolase</keyword>
<feature type="chain" id="PRO_5004561677" description="Ribonuclease T2-like" evidence="19">
    <location>
        <begin position="19"/>
        <end position="417"/>
    </location>
</feature>
<feature type="signal peptide" evidence="19">
    <location>
        <begin position="1"/>
        <end position="18"/>
    </location>
</feature>
<keyword evidence="13" id="KW-0456">Lyase</keyword>
<evidence type="ECO:0000256" key="16">
    <source>
        <dbReference type="PIRSR" id="PIRSR633697-1"/>
    </source>
</evidence>
<evidence type="ECO:0000256" key="11">
    <source>
        <dbReference type="ARBA" id="ARBA00023157"/>
    </source>
</evidence>
<dbReference type="GO" id="GO:0016787">
    <property type="term" value="F:hydrolase activity"/>
    <property type="evidence" value="ECO:0007669"/>
    <property type="project" value="UniProtKB-KW"/>
</dbReference>
<dbReference type="InterPro" id="IPR001568">
    <property type="entry name" value="RNase_T2-like"/>
</dbReference>
<feature type="domain" description="RNase T2-like C-terminal" evidence="20">
    <location>
        <begin position="304"/>
        <end position="415"/>
    </location>
</feature>
<evidence type="ECO:0000256" key="14">
    <source>
        <dbReference type="ARBA" id="ARBA00025494"/>
    </source>
</evidence>
<dbReference type="GO" id="GO:0005576">
    <property type="term" value="C:extracellular region"/>
    <property type="evidence" value="ECO:0007669"/>
    <property type="project" value="TreeGrafter"/>
</dbReference>
<evidence type="ECO:0000256" key="2">
    <source>
        <dbReference type="ARBA" id="ARBA00004496"/>
    </source>
</evidence>
<keyword evidence="9" id="KW-0255">Endonuclease</keyword>
<keyword evidence="8 19" id="KW-0732">Signal</keyword>
<dbReference type="InterPro" id="IPR018188">
    <property type="entry name" value="RNase_T2_His_AS_1"/>
</dbReference>
<dbReference type="GO" id="GO:0006401">
    <property type="term" value="P:RNA catabolic process"/>
    <property type="evidence" value="ECO:0007669"/>
    <property type="project" value="TreeGrafter"/>
</dbReference>
<dbReference type="AlphaFoldDB" id="S8BXV2"/>
<feature type="active site" evidence="16">
    <location>
        <position position="152"/>
    </location>
</feature>
<dbReference type="GO" id="GO:0005775">
    <property type="term" value="C:vacuolar lumen"/>
    <property type="evidence" value="ECO:0007669"/>
    <property type="project" value="UniProtKB-SubCell"/>
</dbReference>
<evidence type="ECO:0000256" key="15">
    <source>
        <dbReference type="ARBA" id="ARBA00071169"/>
    </source>
</evidence>
<evidence type="ECO:0000313" key="22">
    <source>
        <dbReference type="Proteomes" id="UP000015100"/>
    </source>
</evidence>
<gene>
    <name evidence="21" type="ORF">H072_6049</name>
</gene>
<keyword evidence="7" id="KW-0540">Nuclease</keyword>
<evidence type="ECO:0000256" key="18">
    <source>
        <dbReference type="SAM" id="MobiDB-lite"/>
    </source>
</evidence>
<keyword evidence="22" id="KW-1185">Reference proteome</keyword>
<comment type="similarity">
    <text evidence="3 17">Belongs to the RNase T2 family.</text>
</comment>
<keyword evidence="12" id="KW-0325">Glycoprotein</keyword>
<accession>S8BXV2</accession>
<evidence type="ECO:0000256" key="6">
    <source>
        <dbReference type="ARBA" id="ARBA00022554"/>
    </source>
</evidence>
<evidence type="ECO:0000256" key="7">
    <source>
        <dbReference type="ARBA" id="ARBA00022722"/>
    </source>
</evidence>
<dbReference type="InterPro" id="IPR036430">
    <property type="entry name" value="RNase_T2-like_sf"/>
</dbReference>
<reference evidence="21 22" key="1">
    <citation type="journal article" date="2013" name="PLoS Genet.">
        <title>Genomic mechanisms accounting for the adaptation to parasitism in nematode-trapping fungi.</title>
        <authorList>
            <person name="Meerupati T."/>
            <person name="Andersson K.M."/>
            <person name="Friman E."/>
            <person name="Kumar D."/>
            <person name="Tunlid A."/>
            <person name="Ahren D."/>
        </authorList>
    </citation>
    <scope>NUCLEOTIDE SEQUENCE [LARGE SCALE GENOMIC DNA]</scope>
    <source>
        <strain evidence="21 22">CBS 200.50</strain>
    </source>
</reference>
<evidence type="ECO:0000256" key="3">
    <source>
        <dbReference type="ARBA" id="ARBA00007469"/>
    </source>
</evidence>
<name>S8BXV2_DACHA</name>
<dbReference type="PROSITE" id="PS00530">
    <property type="entry name" value="RNASE_T2_1"/>
    <property type="match status" value="1"/>
</dbReference>
<dbReference type="Proteomes" id="UP000015100">
    <property type="component" value="Unassembled WGS sequence"/>
</dbReference>
<evidence type="ECO:0000256" key="4">
    <source>
        <dbReference type="ARBA" id="ARBA00012571"/>
    </source>
</evidence>
<keyword evidence="11" id="KW-1015">Disulfide bond</keyword>
<feature type="active site" evidence="16">
    <location>
        <position position="148"/>
    </location>
</feature>
<proteinExistence type="inferred from homology"/>
<evidence type="ECO:0000256" key="1">
    <source>
        <dbReference type="ARBA" id="ARBA00004410"/>
    </source>
</evidence>
<dbReference type="EMBL" id="AQGS01000434">
    <property type="protein sequence ID" value="EPS40167.1"/>
    <property type="molecule type" value="Genomic_DNA"/>
</dbReference>
<dbReference type="EC" id="4.6.1.19" evidence="4"/>
<comment type="function">
    <text evidence="14">Rnase which modulates cell survival under stress conditions. Released from the vacuole to the cytoplasm during stress to promote tRNA and rRNA cleavage and to activate separately a downstream pathway that promotes cell death. Involved in cell size, vacuolar morphology and growth at high temperatures and high salt concentration.</text>
</comment>
<feature type="active site" evidence="16">
    <location>
        <position position="90"/>
    </location>
</feature>
<evidence type="ECO:0000313" key="21">
    <source>
        <dbReference type="EMBL" id="EPS40167.1"/>
    </source>
</evidence>
<dbReference type="InterPro" id="IPR033697">
    <property type="entry name" value="Ribonuclease_T2_eukaryotic"/>
</dbReference>
<evidence type="ECO:0000256" key="8">
    <source>
        <dbReference type="ARBA" id="ARBA00022729"/>
    </source>
</evidence>
<dbReference type="GO" id="GO:0033897">
    <property type="term" value="F:ribonuclease T2 activity"/>
    <property type="evidence" value="ECO:0007669"/>
    <property type="project" value="UniProtKB-EC"/>
</dbReference>
<evidence type="ECO:0000256" key="9">
    <source>
        <dbReference type="ARBA" id="ARBA00022759"/>
    </source>
</evidence>
<dbReference type="FunFam" id="3.90.730.10:FF:000004">
    <property type="entry name" value="Ribonuclease T2-like"/>
    <property type="match status" value="1"/>
</dbReference>
<dbReference type="OrthoDB" id="435754at2759"/>